<evidence type="ECO:0000256" key="9">
    <source>
        <dbReference type="ARBA" id="ARBA00031336"/>
    </source>
</evidence>
<dbReference type="InterPro" id="IPR000263">
    <property type="entry name" value="GV_A/BR1_coat"/>
</dbReference>
<dbReference type="GeneID" id="41702028"/>
<comment type="subcellular location">
    <subcellularLocation>
        <location evidence="10">Host nucleus</location>
    </subcellularLocation>
    <subcellularLocation>
        <location evidence="1 10">Virion</location>
    </subcellularLocation>
</comment>
<feature type="region of interest" description="Disordered" evidence="11">
    <location>
        <begin position="1"/>
        <end position="25"/>
    </location>
</feature>
<accession>A0A2R4Q8V1</accession>
<evidence type="ECO:0000256" key="11">
    <source>
        <dbReference type="SAM" id="MobiDB-lite"/>
    </source>
</evidence>
<keyword evidence="10" id="KW-1048">Host nucleus</keyword>
<sequence>MVTTRSGRTYGPPTAQTRRRFPPMRRRPAMDRVIGPSKKTVKRMKKGKSGGIPVGCKGPCKTHTVDVIATVTHDGKGPGLVSNISKGDDFGQREGRRIRVTKLLLRGKVWLPQDKATIAGSNIMRLWVMKDRRPGSQHVAFEALFDMADKEPSTALVKMDYRDRFIVIKDMEIDLHGGRDFRVDEETFDIMVPINCDVLFDHNDEGSLTTTLENGIIVYYAVTDPAQVMQLTAQCRLYFFDSTSN</sequence>
<comment type="similarity">
    <text evidence="2 10">Belongs to the geminiviridae capsid protein family.</text>
</comment>
<reference evidence="12" key="1">
    <citation type="journal article" date="2018" name="Viruses">
        <title>Passion Fruit Chlorotic Mottle Virus: Molecular Characterization of a New Divergent Geminivirus in Brazil.</title>
        <authorList>
            <person name="Fontenele R.S."/>
            <person name="Abreu R.A."/>
            <person name="Lamas N.S."/>
            <person name="Alves-Freitas D.M.T."/>
            <person name="Vidal A.H."/>
            <person name="Poppiel R.R."/>
            <person name="Melo F.L."/>
            <person name="Lacorte C."/>
            <person name="Martin D.P."/>
            <person name="Campos M.A."/>
            <person name="Varsani A."/>
            <person name="Ribeiro S.G."/>
        </authorList>
    </citation>
    <scope>NUCLEOTIDE SEQUENCE [LARGE SCALE GENOMIC DNA]</scope>
    <source>
        <strain evidence="12">CDS_MS_BR_2014</strain>
    </source>
</reference>
<evidence type="ECO:0000256" key="3">
    <source>
        <dbReference type="ARBA" id="ARBA00018091"/>
    </source>
</evidence>
<keyword evidence="5 10" id="KW-1163">Viral penetration into host nucleus</keyword>
<dbReference type="GO" id="GO:0042025">
    <property type="term" value="C:host cell nucleus"/>
    <property type="evidence" value="ECO:0007669"/>
    <property type="project" value="UniProtKB-SubCell"/>
</dbReference>
<dbReference type="PRINTS" id="PR00223">
    <property type="entry name" value="GEMCOATARBR1"/>
</dbReference>
<evidence type="ECO:0000313" key="12">
    <source>
        <dbReference type="EMBL" id="AVY03267.1"/>
    </source>
</evidence>
<keyword evidence="10" id="KW-0863">Zinc-finger</keyword>
<keyword evidence="10" id="KW-0479">Metal-binding</keyword>
<dbReference type="GO" id="GO:0075732">
    <property type="term" value="P:viral penetration into host nucleus"/>
    <property type="evidence" value="ECO:0007669"/>
    <property type="project" value="UniProtKB-KW"/>
</dbReference>
<dbReference type="EMBL" id="MG696802">
    <property type="protein sequence ID" value="AVY03267.1"/>
    <property type="molecule type" value="Genomic_DNA"/>
</dbReference>
<keyword evidence="13" id="KW-1185">Reference proteome</keyword>
<evidence type="ECO:0000256" key="4">
    <source>
        <dbReference type="ARBA" id="ARBA00022431"/>
    </source>
</evidence>
<dbReference type="GO" id="GO:0003677">
    <property type="term" value="F:DNA binding"/>
    <property type="evidence" value="ECO:0007669"/>
    <property type="project" value="UniProtKB-KW"/>
</dbReference>
<dbReference type="Pfam" id="PF00844">
    <property type="entry name" value="Gemini_coat"/>
    <property type="match status" value="1"/>
</dbReference>
<evidence type="ECO:0000256" key="5">
    <source>
        <dbReference type="ARBA" id="ARBA00022524"/>
    </source>
</evidence>
<organism evidence="12">
    <name type="scientific">Passion fruit chlorotic mottle virus</name>
    <dbReference type="NCBI Taxonomy" id="2162638"/>
    <lineage>
        <taxon>Viruses</taxon>
        <taxon>Monodnaviria</taxon>
        <taxon>Shotokuvirae</taxon>
        <taxon>Cressdnaviricota</taxon>
        <taxon>Repensiviricetes</taxon>
        <taxon>Geplafuvirales</taxon>
        <taxon>Geminiviridae</taxon>
        <taxon>Citlodavirus</taxon>
        <taxon>Citlodavirus passiflorae</taxon>
    </lineage>
</organism>
<dbReference type="Gene3D" id="2.60.120.20">
    <property type="match status" value="1"/>
</dbReference>
<evidence type="ECO:0000256" key="10">
    <source>
        <dbReference type="RuleBase" id="RU363025"/>
    </source>
</evidence>
<evidence type="ECO:0000256" key="7">
    <source>
        <dbReference type="ARBA" id="ARBA00022844"/>
    </source>
</evidence>
<keyword evidence="10" id="KW-0238">DNA-binding</keyword>
<dbReference type="KEGG" id="vg:41702028"/>
<evidence type="ECO:0000256" key="2">
    <source>
        <dbReference type="ARBA" id="ARBA00005468"/>
    </source>
</evidence>
<dbReference type="GO" id="GO:0043657">
    <property type="term" value="C:host cell"/>
    <property type="evidence" value="ECO:0007669"/>
    <property type="project" value="GOC"/>
</dbReference>
<keyword evidence="10" id="KW-0862">Zinc</keyword>
<dbReference type="OrthoDB" id="5720at10239"/>
<dbReference type="GO" id="GO:0046718">
    <property type="term" value="P:symbiont entry into host cell"/>
    <property type="evidence" value="ECO:0007669"/>
    <property type="project" value="UniProtKB-KW"/>
</dbReference>
<proteinExistence type="inferred from homology"/>
<dbReference type="Proteomes" id="UP000290728">
    <property type="component" value="Segment"/>
</dbReference>
<dbReference type="InterPro" id="IPR029053">
    <property type="entry name" value="Viral_coat"/>
</dbReference>
<name>A0A2R4Q8V1_9GEMI</name>
<dbReference type="GO" id="GO:0008270">
    <property type="term" value="F:zinc ion binding"/>
    <property type="evidence" value="ECO:0007669"/>
    <property type="project" value="UniProtKB-KW"/>
</dbReference>
<keyword evidence="7 10" id="KW-0946">Virion</keyword>
<keyword evidence="4 10" id="KW-1140">T=1 icosahedral capsid protein</keyword>
<evidence type="ECO:0000313" key="13">
    <source>
        <dbReference type="Proteomes" id="UP000290728"/>
    </source>
</evidence>
<protein>
    <recommendedName>
        <fullName evidence="3 10">Capsid protein</fullName>
    </recommendedName>
    <alternativeName>
        <fullName evidence="9 10">Coat protein</fullName>
    </alternativeName>
</protein>
<comment type="function">
    <text evidence="10">Binds the genomic viral ssDNA and shuttles it into and out of the cell nucleus.</text>
</comment>
<evidence type="ECO:0000256" key="1">
    <source>
        <dbReference type="ARBA" id="ARBA00004328"/>
    </source>
</evidence>
<evidence type="ECO:0000256" key="8">
    <source>
        <dbReference type="ARBA" id="ARBA00023296"/>
    </source>
</evidence>
<evidence type="ECO:0000256" key="6">
    <source>
        <dbReference type="ARBA" id="ARBA00022561"/>
    </source>
</evidence>
<dbReference type="InterPro" id="IPR000650">
    <property type="entry name" value="Gem_coat_AR1"/>
</dbReference>
<dbReference type="RefSeq" id="YP_009553194.1">
    <property type="nucleotide sequence ID" value="NC_040706.1"/>
</dbReference>
<dbReference type="GO" id="GO:0005198">
    <property type="term" value="F:structural molecule activity"/>
    <property type="evidence" value="ECO:0007669"/>
    <property type="project" value="InterPro"/>
</dbReference>
<keyword evidence="8 10" id="KW-1160">Virus entry into host cell</keyword>
<dbReference type="GO" id="GO:0039615">
    <property type="term" value="C:T=1 icosahedral viral capsid"/>
    <property type="evidence" value="ECO:0007669"/>
    <property type="project" value="UniProtKB-KW"/>
</dbReference>
<dbReference type="PRINTS" id="PR00224">
    <property type="entry name" value="GEMCOATAR1"/>
</dbReference>
<keyword evidence="6 10" id="KW-0167">Capsid protein</keyword>